<dbReference type="EMBL" id="BLLK01000038">
    <property type="protein sequence ID" value="GFH49812.1"/>
    <property type="molecule type" value="Genomic_DNA"/>
</dbReference>
<reference evidence="4 5" key="1">
    <citation type="journal article" date="2021" name="Sci. Rep.">
        <title>The genome of the diatom Chaetoceros tenuissimus carries an ancient integrated fragment of an extant virus.</title>
        <authorList>
            <person name="Hongo Y."/>
            <person name="Kimura K."/>
            <person name="Takaki Y."/>
            <person name="Yoshida Y."/>
            <person name="Baba S."/>
            <person name="Kobayashi G."/>
            <person name="Nagasaki K."/>
            <person name="Hano T."/>
            <person name="Tomaru Y."/>
        </authorList>
    </citation>
    <scope>NUCLEOTIDE SEQUENCE [LARGE SCALE GENOMIC DNA]</scope>
    <source>
        <strain evidence="4 5">NIES-3715</strain>
    </source>
</reference>
<dbReference type="InterPro" id="IPR003591">
    <property type="entry name" value="Leu-rich_rpt_typical-subtyp"/>
</dbReference>
<dbReference type="InterPro" id="IPR001611">
    <property type="entry name" value="Leu-rich_rpt"/>
</dbReference>
<dbReference type="InterPro" id="IPR050216">
    <property type="entry name" value="LRR_domain-containing"/>
</dbReference>
<comment type="caution">
    <text evidence="4">The sequence shown here is derived from an EMBL/GenBank/DDBJ whole genome shotgun (WGS) entry which is preliminary data.</text>
</comment>
<name>A0AAD3CPK7_9STRA</name>
<evidence type="ECO:0000313" key="5">
    <source>
        <dbReference type="Proteomes" id="UP001054902"/>
    </source>
</evidence>
<dbReference type="InterPro" id="IPR055414">
    <property type="entry name" value="LRR_R13L4/SHOC2-like"/>
</dbReference>
<organism evidence="4 5">
    <name type="scientific">Chaetoceros tenuissimus</name>
    <dbReference type="NCBI Taxonomy" id="426638"/>
    <lineage>
        <taxon>Eukaryota</taxon>
        <taxon>Sar</taxon>
        <taxon>Stramenopiles</taxon>
        <taxon>Ochrophyta</taxon>
        <taxon>Bacillariophyta</taxon>
        <taxon>Coscinodiscophyceae</taxon>
        <taxon>Chaetocerotophycidae</taxon>
        <taxon>Chaetocerotales</taxon>
        <taxon>Chaetocerotaceae</taxon>
        <taxon>Chaetoceros</taxon>
    </lineage>
</organism>
<dbReference type="SMART" id="SM00364">
    <property type="entry name" value="LRR_BAC"/>
    <property type="match status" value="6"/>
</dbReference>
<dbReference type="PANTHER" id="PTHR48051">
    <property type="match status" value="1"/>
</dbReference>
<dbReference type="Pfam" id="PF23598">
    <property type="entry name" value="LRR_14"/>
    <property type="match status" value="1"/>
</dbReference>
<proteinExistence type="predicted"/>
<keyword evidence="5" id="KW-1185">Reference proteome</keyword>
<sequence>MDRSTKVGESSALSSVLSTFLKKKNNSNLIDLLNSIKSKSDFVYASRYLTQESLSLNSSRLKELPTSFKAFSMIKWLDLCNNQLHFVDAVFSCSELETLLLRNNQLSSFPLQVKLLRKLRLIDLSENNLVEVSIEVLELPALAQLLLDDNLFQRFQSSITNKFVTGDLKDFQEVKDPYTGENVFFNRERGVALKSMPKNSNGEKSTVYNLQKSIKSQLLCLSLSGNNLREIPVECMVELEDVNLSNNELTSIKEVLKLPKLKKLNLSKNSLCEIKNEFQSCRLESVDLSENKFKAFPLSLLKLSKTISFLNLEGNSITSIPDDVGFMQKLQSLNLRGNNLDESLTTRDTPTVLWQLRESALTKKNGDVPKSKHLEDEINFNEAVDEALEAKELCLRNFTLLDQQNFEISSSLERIDLSFNLYVDKFAWPKALHRLQKLAFNSCNLSSIPFSLERLARLKQLELKNNRLEELPKEIGNMNELSILDVSCNMLQEIPKLNCRKLRNLFLDSNRISSLEPLRQCRWLEVLSVSNNKIRSVNNTLSDLEQLRELNISHNDISGDLSIDFGIMKLEKMNLSHNRIVQLEDDFFTPSLCASLEVLHLEGNELVVLPQSLRDMERLRHLNLDMNPLESPPLSLCCEGAGTIVKYMELRHASIASITQFVDKALHFVQIHFTLVPQKGGLDETKYLLAFQYVSPQGPVAKIVKKSLGKQNRILVLRKVILSEEESEREKFESKLLEKYFEKVLTKFVKWKQSRSGARSLQAETNHRLRLAKSQLKRKRKELVIARANASDRIKALQGVKSEEDIVAVKNEMDMQI</sequence>
<dbReference type="Pfam" id="PF13855">
    <property type="entry name" value="LRR_8"/>
    <property type="match status" value="1"/>
</dbReference>
<feature type="domain" description="Disease resistance R13L4/SHOC-2-like LRR" evidence="3">
    <location>
        <begin position="451"/>
        <end position="557"/>
    </location>
</feature>
<evidence type="ECO:0000256" key="1">
    <source>
        <dbReference type="ARBA" id="ARBA00022614"/>
    </source>
</evidence>
<keyword evidence="1" id="KW-0433">Leucine-rich repeat</keyword>
<evidence type="ECO:0000259" key="3">
    <source>
        <dbReference type="Pfam" id="PF23598"/>
    </source>
</evidence>
<dbReference type="InterPro" id="IPR032675">
    <property type="entry name" value="LRR_dom_sf"/>
</dbReference>
<dbReference type="SMART" id="SM00369">
    <property type="entry name" value="LRR_TYP"/>
    <property type="match status" value="11"/>
</dbReference>
<accession>A0AAD3CPK7</accession>
<dbReference type="SUPFAM" id="SSF52058">
    <property type="entry name" value="L domain-like"/>
    <property type="match status" value="2"/>
</dbReference>
<evidence type="ECO:0000313" key="4">
    <source>
        <dbReference type="EMBL" id="GFH49812.1"/>
    </source>
</evidence>
<dbReference type="AlphaFoldDB" id="A0AAD3CPK7"/>
<protein>
    <recommendedName>
        <fullName evidence="3">Disease resistance R13L4/SHOC-2-like LRR domain-containing protein</fullName>
    </recommendedName>
</protein>
<dbReference type="Gene3D" id="3.80.10.10">
    <property type="entry name" value="Ribonuclease Inhibitor"/>
    <property type="match status" value="4"/>
</dbReference>
<dbReference type="PROSITE" id="PS51450">
    <property type="entry name" value="LRR"/>
    <property type="match status" value="5"/>
</dbReference>
<dbReference type="GO" id="GO:0005737">
    <property type="term" value="C:cytoplasm"/>
    <property type="evidence" value="ECO:0007669"/>
    <property type="project" value="TreeGrafter"/>
</dbReference>
<dbReference type="Proteomes" id="UP001054902">
    <property type="component" value="Unassembled WGS sequence"/>
</dbReference>
<dbReference type="PANTHER" id="PTHR48051:SF1">
    <property type="entry name" value="RAS SUPPRESSOR PROTEIN 1"/>
    <property type="match status" value="1"/>
</dbReference>
<gene>
    <name evidence="4" type="ORF">CTEN210_06288</name>
</gene>
<evidence type="ECO:0000256" key="2">
    <source>
        <dbReference type="ARBA" id="ARBA00022737"/>
    </source>
</evidence>
<keyword evidence="2" id="KW-0677">Repeat</keyword>